<dbReference type="Gene3D" id="3.90.79.10">
    <property type="entry name" value="Nucleoside Triphosphate Pyrophosphohydrolase"/>
    <property type="match status" value="1"/>
</dbReference>
<dbReference type="InterPro" id="IPR015797">
    <property type="entry name" value="NUDIX_hydrolase-like_dom_sf"/>
</dbReference>
<dbReference type="Proteomes" id="UP000816034">
    <property type="component" value="Unassembled WGS sequence"/>
</dbReference>
<evidence type="ECO:0000313" key="3">
    <source>
        <dbReference type="Proteomes" id="UP000816034"/>
    </source>
</evidence>
<gene>
    <name evidence="2" type="ORF">C9374_004845</name>
</gene>
<dbReference type="GeneID" id="68097300"/>
<name>A0AA88KKD8_NAELO</name>
<proteinExistence type="predicted"/>
<feature type="domain" description="Nudix hydrolase" evidence="1">
    <location>
        <begin position="43"/>
        <end position="187"/>
    </location>
</feature>
<evidence type="ECO:0000259" key="1">
    <source>
        <dbReference type="PROSITE" id="PS51462"/>
    </source>
</evidence>
<comment type="caution">
    <text evidence="2">The sequence shown here is derived from an EMBL/GenBank/DDBJ whole genome shotgun (WGS) entry which is preliminary data.</text>
</comment>
<reference evidence="2 3" key="1">
    <citation type="journal article" date="2018" name="BMC Genomics">
        <title>The genome of Naegleria lovaniensis, the basis for a comparative approach to unravel pathogenicity factors of the human pathogenic amoeba N. fowleri.</title>
        <authorList>
            <person name="Liechti N."/>
            <person name="Schurch N."/>
            <person name="Bruggmann R."/>
            <person name="Wittwer M."/>
        </authorList>
    </citation>
    <scope>NUCLEOTIDE SEQUENCE [LARGE SCALE GENOMIC DNA]</scope>
    <source>
        <strain evidence="2 3">ATCC 30569</strain>
    </source>
</reference>
<dbReference type="GO" id="GO:0004452">
    <property type="term" value="F:isopentenyl-diphosphate delta-isomerase activity"/>
    <property type="evidence" value="ECO:0007669"/>
    <property type="project" value="TreeGrafter"/>
</dbReference>
<accession>A0AA88KKD8</accession>
<dbReference type="GO" id="GO:0009240">
    <property type="term" value="P:isopentenyl diphosphate biosynthetic process"/>
    <property type="evidence" value="ECO:0007669"/>
    <property type="project" value="TreeGrafter"/>
</dbReference>
<keyword evidence="3" id="KW-1185">Reference proteome</keyword>
<dbReference type="RefSeq" id="XP_044548557.1">
    <property type="nucleotide sequence ID" value="XM_044694529.1"/>
</dbReference>
<dbReference type="GO" id="GO:0005737">
    <property type="term" value="C:cytoplasm"/>
    <property type="evidence" value="ECO:0007669"/>
    <property type="project" value="TreeGrafter"/>
</dbReference>
<protein>
    <recommendedName>
        <fullName evidence="1">Nudix hydrolase domain-containing protein</fullName>
    </recommendedName>
</protein>
<dbReference type="CDD" id="cd04692">
    <property type="entry name" value="NUDIX_Hydrolase"/>
    <property type="match status" value="1"/>
</dbReference>
<dbReference type="PROSITE" id="PS51462">
    <property type="entry name" value="NUDIX"/>
    <property type="match status" value="1"/>
</dbReference>
<dbReference type="SUPFAM" id="SSF55811">
    <property type="entry name" value="Nudix"/>
    <property type="match status" value="1"/>
</dbReference>
<dbReference type="AlphaFoldDB" id="A0AA88KKD8"/>
<evidence type="ECO:0000313" key="2">
    <source>
        <dbReference type="EMBL" id="KAG2382878.1"/>
    </source>
</evidence>
<sequence>MSELDHNNHHKANSTNELIEVYTLDGKPTGTAQPRSKIHSEGIWHKTVHTWILETSTKRLLIQKRSPHKLNHPNMWDVSSAGHMSFGQQPPEAAVREVEEELGLTITPEELGSPIDTLRVQFVLNGGTYIDNEFIDVFLVKREHVDLNALKLQAEEVCDAQLIHYAVLEHCYKIKHPEFVIFEQHSDEFAERFFKHLRQVIVEESDDLNLEKHWPSFIRKIQV</sequence>
<dbReference type="PANTHER" id="PTHR10885">
    <property type="entry name" value="ISOPENTENYL-DIPHOSPHATE DELTA-ISOMERASE"/>
    <property type="match status" value="1"/>
</dbReference>
<organism evidence="2 3">
    <name type="scientific">Naegleria lovaniensis</name>
    <name type="common">Amoeba</name>
    <dbReference type="NCBI Taxonomy" id="51637"/>
    <lineage>
        <taxon>Eukaryota</taxon>
        <taxon>Discoba</taxon>
        <taxon>Heterolobosea</taxon>
        <taxon>Tetramitia</taxon>
        <taxon>Eutetramitia</taxon>
        <taxon>Vahlkampfiidae</taxon>
        <taxon>Naegleria</taxon>
    </lineage>
</organism>
<dbReference type="PANTHER" id="PTHR10885:SF20">
    <property type="entry name" value="NUDIX HYDROLASE DOMAIN-CONTAINING PROTEIN"/>
    <property type="match status" value="1"/>
</dbReference>
<dbReference type="InterPro" id="IPR000086">
    <property type="entry name" value="NUDIX_hydrolase_dom"/>
</dbReference>
<dbReference type="EMBL" id="PYSW02000022">
    <property type="protein sequence ID" value="KAG2382878.1"/>
    <property type="molecule type" value="Genomic_DNA"/>
</dbReference>
<dbReference type="Pfam" id="PF00293">
    <property type="entry name" value="NUDIX"/>
    <property type="match status" value="1"/>
</dbReference>